<feature type="transmembrane region" description="Helical" evidence="6">
    <location>
        <begin position="361"/>
        <end position="381"/>
    </location>
</feature>
<evidence type="ECO:0000313" key="9">
    <source>
        <dbReference type="Proteomes" id="UP000799757"/>
    </source>
</evidence>
<feature type="transmembrane region" description="Helical" evidence="6">
    <location>
        <begin position="180"/>
        <end position="202"/>
    </location>
</feature>
<dbReference type="Proteomes" id="UP000799757">
    <property type="component" value="Unassembled WGS sequence"/>
</dbReference>
<evidence type="ECO:0000256" key="6">
    <source>
        <dbReference type="SAM" id="Phobius"/>
    </source>
</evidence>
<dbReference type="SUPFAM" id="SSF103473">
    <property type="entry name" value="MFS general substrate transporter"/>
    <property type="match status" value="1"/>
</dbReference>
<dbReference type="PRINTS" id="PR01036">
    <property type="entry name" value="TCRTETB"/>
</dbReference>
<sequence>MVVTTMEKRTPNRVEMTDTNGLKDELEKRNGEPSEQNDNSIDMSSPTHRKGLNLYLLTIALMLVVFMMVLDTTIISTAVPSITSQFHSIDDIGWYSSAYLLPLMSLQPTFGKIYSFFKVKPILLSAIVVFEIGSVICASAHSSYVFILGRLVAGIGAAAIYAGGMIIITSAVPIHRISIYLAALSSMNAIAAMAGPPLGGVFTDNAKLTWRFCFWINLPFGFIALVAFCVAFREPKREPSSLRLRAKLAKMDLGGTVLFVTGIVLLFVALQLGGSEFAWTNGRVLICLILSGLCLLAFVFVQRYLGDNATVPPRILLNRSVSSSILVSALMSLAVNIHTFYLPFYFQSAKGTSAASSGLRLLPYSITITVAELAVGAASSLLGVYLPFMYGGTSVFTVMSTLLCTLRTASSTARLVGYQVVAGFGFGSSMQLCATSIRAAVETKDIPIAATLSVFAPFFGFSIGAAIGQNIFRSALLQSLLKFMPSTEANGVIEAGGAAVNKIANSVMRQSVKEAYNDACRCVFILAAVAGGVAFLGTLCIKWRTLKTEAKKPQNGEEEIERDRSREAEKA</sequence>
<feature type="transmembrane region" description="Helical" evidence="6">
    <location>
        <begin position="54"/>
        <end position="80"/>
    </location>
</feature>
<keyword evidence="9" id="KW-1185">Reference proteome</keyword>
<gene>
    <name evidence="8" type="ORF">K505DRAFT_269895</name>
</gene>
<feature type="transmembrane region" description="Helical" evidence="6">
    <location>
        <begin position="282"/>
        <end position="301"/>
    </location>
</feature>
<keyword evidence="4 6" id="KW-0472">Membrane</keyword>
<feature type="transmembrane region" description="Helical" evidence="6">
    <location>
        <begin position="208"/>
        <end position="232"/>
    </location>
</feature>
<feature type="transmembrane region" description="Helical" evidence="6">
    <location>
        <begin position="523"/>
        <end position="541"/>
    </location>
</feature>
<feature type="domain" description="Major facilitator superfamily (MFS) profile" evidence="7">
    <location>
        <begin position="57"/>
        <end position="546"/>
    </location>
</feature>
<accession>A0A6A6XM74</accession>
<dbReference type="Gene3D" id="1.20.1250.20">
    <property type="entry name" value="MFS general substrate transporter like domains"/>
    <property type="match status" value="2"/>
</dbReference>
<dbReference type="OrthoDB" id="10021397at2759"/>
<dbReference type="PROSITE" id="PS50850">
    <property type="entry name" value="MFS"/>
    <property type="match status" value="1"/>
</dbReference>
<dbReference type="GO" id="GO:0022857">
    <property type="term" value="F:transmembrane transporter activity"/>
    <property type="evidence" value="ECO:0007669"/>
    <property type="project" value="InterPro"/>
</dbReference>
<feature type="transmembrane region" description="Helical" evidence="6">
    <location>
        <begin position="388"/>
        <end position="409"/>
    </location>
</feature>
<dbReference type="InterPro" id="IPR011701">
    <property type="entry name" value="MFS"/>
</dbReference>
<feature type="transmembrane region" description="Helical" evidence="6">
    <location>
        <begin position="92"/>
        <end position="110"/>
    </location>
</feature>
<dbReference type="PANTHER" id="PTHR23501">
    <property type="entry name" value="MAJOR FACILITATOR SUPERFAMILY"/>
    <property type="match status" value="1"/>
</dbReference>
<dbReference type="Pfam" id="PF07690">
    <property type="entry name" value="MFS_1"/>
    <property type="match status" value="1"/>
</dbReference>
<reference evidence="8" key="1">
    <citation type="journal article" date="2020" name="Stud. Mycol.">
        <title>101 Dothideomycetes genomes: a test case for predicting lifestyles and emergence of pathogens.</title>
        <authorList>
            <person name="Haridas S."/>
            <person name="Albert R."/>
            <person name="Binder M."/>
            <person name="Bloem J."/>
            <person name="Labutti K."/>
            <person name="Salamov A."/>
            <person name="Andreopoulos B."/>
            <person name="Baker S."/>
            <person name="Barry K."/>
            <person name="Bills G."/>
            <person name="Bluhm B."/>
            <person name="Cannon C."/>
            <person name="Castanera R."/>
            <person name="Culley D."/>
            <person name="Daum C."/>
            <person name="Ezra D."/>
            <person name="Gonzalez J."/>
            <person name="Henrissat B."/>
            <person name="Kuo A."/>
            <person name="Liang C."/>
            <person name="Lipzen A."/>
            <person name="Lutzoni F."/>
            <person name="Magnuson J."/>
            <person name="Mondo S."/>
            <person name="Nolan M."/>
            <person name="Ohm R."/>
            <person name="Pangilinan J."/>
            <person name="Park H.-J."/>
            <person name="Ramirez L."/>
            <person name="Alfaro M."/>
            <person name="Sun H."/>
            <person name="Tritt A."/>
            <person name="Yoshinaga Y."/>
            <person name="Zwiers L.-H."/>
            <person name="Turgeon B."/>
            <person name="Goodwin S."/>
            <person name="Spatafora J."/>
            <person name="Crous P."/>
            <person name="Grigoriev I."/>
        </authorList>
    </citation>
    <scope>NUCLEOTIDE SEQUENCE</scope>
    <source>
        <strain evidence="8">CBS 109.77</strain>
    </source>
</reference>
<keyword evidence="3 6" id="KW-1133">Transmembrane helix</keyword>
<feature type="transmembrane region" description="Helical" evidence="6">
    <location>
        <begin position="321"/>
        <end position="341"/>
    </location>
</feature>
<dbReference type="GO" id="GO:0005886">
    <property type="term" value="C:plasma membrane"/>
    <property type="evidence" value="ECO:0007669"/>
    <property type="project" value="TreeGrafter"/>
</dbReference>
<feature type="region of interest" description="Disordered" evidence="5">
    <location>
        <begin position="549"/>
        <end position="571"/>
    </location>
</feature>
<feature type="transmembrane region" description="Helical" evidence="6">
    <location>
        <begin position="122"/>
        <end position="141"/>
    </location>
</feature>
<dbReference type="InterPro" id="IPR036259">
    <property type="entry name" value="MFS_trans_sf"/>
</dbReference>
<comment type="subcellular location">
    <subcellularLocation>
        <location evidence="1">Membrane</location>
        <topology evidence="1">Multi-pass membrane protein</topology>
    </subcellularLocation>
</comment>
<evidence type="ECO:0000256" key="4">
    <source>
        <dbReference type="ARBA" id="ARBA00023136"/>
    </source>
</evidence>
<evidence type="ECO:0000256" key="5">
    <source>
        <dbReference type="SAM" id="MobiDB-lite"/>
    </source>
</evidence>
<dbReference type="AlphaFoldDB" id="A0A6A6XM74"/>
<organism evidence="8 9">
    <name type="scientific">Melanomma pulvis-pyrius CBS 109.77</name>
    <dbReference type="NCBI Taxonomy" id="1314802"/>
    <lineage>
        <taxon>Eukaryota</taxon>
        <taxon>Fungi</taxon>
        <taxon>Dikarya</taxon>
        <taxon>Ascomycota</taxon>
        <taxon>Pezizomycotina</taxon>
        <taxon>Dothideomycetes</taxon>
        <taxon>Pleosporomycetidae</taxon>
        <taxon>Pleosporales</taxon>
        <taxon>Melanommataceae</taxon>
        <taxon>Melanomma</taxon>
    </lineage>
</organism>
<feature type="region of interest" description="Disordered" evidence="5">
    <location>
        <begin position="1"/>
        <end position="45"/>
    </location>
</feature>
<evidence type="ECO:0000256" key="3">
    <source>
        <dbReference type="ARBA" id="ARBA00022989"/>
    </source>
</evidence>
<feature type="compositionally biased region" description="Basic and acidic residues" evidence="5">
    <location>
        <begin position="1"/>
        <end position="32"/>
    </location>
</feature>
<feature type="transmembrane region" description="Helical" evidence="6">
    <location>
        <begin position="446"/>
        <end position="467"/>
    </location>
</feature>
<feature type="transmembrane region" description="Helical" evidence="6">
    <location>
        <begin position="415"/>
        <end position="434"/>
    </location>
</feature>
<feature type="transmembrane region" description="Helical" evidence="6">
    <location>
        <begin position="147"/>
        <end position="168"/>
    </location>
</feature>
<proteinExistence type="predicted"/>
<evidence type="ECO:0000256" key="2">
    <source>
        <dbReference type="ARBA" id="ARBA00022692"/>
    </source>
</evidence>
<dbReference type="PANTHER" id="PTHR23501:SF198">
    <property type="entry name" value="AZOLE RESISTANCE PROTEIN 1-RELATED"/>
    <property type="match status" value="1"/>
</dbReference>
<evidence type="ECO:0000259" key="7">
    <source>
        <dbReference type="PROSITE" id="PS50850"/>
    </source>
</evidence>
<dbReference type="InterPro" id="IPR020846">
    <property type="entry name" value="MFS_dom"/>
</dbReference>
<dbReference type="EMBL" id="MU001811">
    <property type="protein sequence ID" value="KAF2797223.1"/>
    <property type="molecule type" value="Genomic_DNA"/>
</dbReference>
<keyword evidence="2 6" id="KW-0812">Transmembrane</keyword>
<feature type="compositionally biased region" description="Polar residues" evidence="5">
    <location>
        <begin position="33"/>
        <end position="45"/>
    </location>
</feature>
<evidence type="ECO:0000313" key="8">
    <source>
        <dbReference type="EMBL" id="KAF2797223.1"/>
    </source>
</evidence>
<name>A0A6A6XM74_9PLEO</name>
<feature type="transmembrane region" description="Helical" evidence="6">
    <location>
        <begin position="253"/>
        <end position="270"/>
    </location>
</feature>
<protein>
    <submittedName>
        <fullName evidence="8">MFS general substrate transporter</fullName>
    </submittedName>
</protein>
<evidence type="ECO:0000256" key="1">
    <source>
        <dbReference type="ARBA" id="ARBA00004141"/>
    </source>
</evidence>